<dbReference type="CDD" id="cd00560">
    <property type="entry name" value="PanC"/>
    <property type="match status" value="1"/>
</dbReference>
<sequence>MTHILYTIEELKKQRATHNGPVVLVPTMGALHEGHLSLVRLAQQIPAATVIVSIFVNPLQFAEGEDLDAYPRTLEADVDKLTAVGADYVFAPSPRDMYPQGPRTTIHPGPAGTVLEGASRPTHFAGVLTVVHKLFALTNCTHAIFGEKDYQQLLLIKQMVADLNLNVNIIAAPIVREKSGLAQSSRNQYLSAQQTQLATTLWRALAAGQQQHTKETILHSAHAILETEPDIKLDYLALRHNDLVSEPTAGENRLLVAATVGKTRLIDNVAVTLN</sequence>
<dbReference type="Gene3D" id="3.40.50.620">
    <property type="entry name" value="HUPs"/>
    <property type="match status" value="1"/>
</dbReference>
<dbReference type="GO" id="GO:0004592">
    <property type="term" value="F:pantoate-beta-alanine ligase activity"/>
    <property type="evidence" value="ECO:0007669"/>
    <property type="project" value="UniProtKB-EC"/>
</dbReference>
<feature type="binding site" evidence="8">
    <location>
        <position position="60"/>
    </location>
    <ligand>
        <name>(R)-pantoate</name>
        <dbReference type="ChEBI" id="CHEBI:15980"/>
    </ligand>
</feature>
<feature type="binding site" evidence="8">
    <location>
        <begin position="183"/>
        <end position="186"/>
    </location>
    <ligand>
        <name>ATP</name>
        <dbReference type="ChEBI" id="CHEBI:30616"/>
    </ligand>
</feature>
<comment type="miscellaneous">
    <text evidence="8">The reaction proceeds by a bi uni uni bi ping pong mechanism.</text>
</comment>
<keyword evidence="5 8" id="KW-0547">Nucleotide-binding</keyword>
<dbReference type="InterPro" id="IPR014729">
    <property type="entry name" value="Rossmann-like_a/b/a_fold"/>
</dbReference>
<dbReference type="PANTHER" id="PTHR21299">
    <property type="entry name" value="CYTIDYLATE KINASE/PANTOATE-BETA-ALANINE LIGASE"/>
    <property type="match status" value="1"/>
</dbReference>
<dbReference type="NCBIfam" id="TIGR00018">
    <property type="entry name" value="panC"/>
    <property type="match status" value="1"/>
</dbReference>
<feature type="binding site" evidence="8">
    <location>
        <begin position="146"/>
        <end position="149"/>
    </location>
    <ligand>
        <name>ATP</name>
        <dbReference type="ChEBI" id="CHEBI:30616"/>
    </ligand>
</feature>
<comment type="subcellular location">
    <subcellularLocation>
        <location evidence="8">Cytoplasm</location>
    </subcellularLocation>
</comment>
<keyword evidence="3 8" id="KW-0436">Ligase</keyword>
<dbReference type="EMBL" id="JAVDYF010000001">
    <property type="protein sequence ID" value="MDR7356023.1"/>
    <property type="molecule type" value="Genomic_DNA"/>
</dbReference>
<protein>
    <recommendedName>
        <fullName evidence="8">Pantothenate synthetase</fullName>
        <shortName evidence="8">PS</shortName>
        <ecNumber evidence="8">6.3.2.1</ecNumber>
    </recommendedName>
    <alternativeName>
        <fullName evidence="8">Pantoate--beta-alanine ligase</fullName>
    </alternativeName>
    <alternativeName>
        <fullName evidence="8">Pantoate-activating enzyme</fullName>
    </alternativeName>
</protein>
<dbReference type="SUPFAM" id="SSF52374">
    <property type="entry name" value="Nucleotidylyl transferase"/>
    <property type="match status" value="1"/>
</dbReference>
<evidence type="ECO:0000256" key="2">
    <source>
        <dbReference type="ARBA" id="ARBA00009256"/>
    </source>
</evidence>
<comment type="similarity">
    <text evidence="2 8">Belongs to the pantothenate synthetase family.</text>
</comment>
<feature type="binding site" evidence="8">
    <location>
        <position position="60"/>
    </location>
    <ligand>
        <name>beta-alanine</name>
        <dbReference type="ChEBI" id="CHEBI:57966"/>
    </ligand>
</feature>
<dbReference type="InterPro" id="IPR042176">
    <property type="entry name" value="Pantoate_ligase_C"/>
</dbReference>
<evidence type="ECO:0000256" key="6">
    <source>
        <dbReference type="ARBA" id="ARBA00022840"/>
    </source>
</evidence>
<comment type="caution">
    <text evidence="9">The sequence shown here is derived from an EMBL/GenBank/DDBJ whole genome shotgun (WGS) entry which is preliminary data.</text>
</comment>
<reference evidence="9 10" key="1">
    <citation type="submission" date="2023-07" db="EMBL/GenBank/DDBJ databases">
        <title>Sequencing the genomes of 1000 actinobacteria strains.</title>
        <authorList>
            <person name="Klenk H.-P."/>
        </authorList>
    </citation>
    <scope>NUCLEOTIDE SEQUENCE [LARGE SCALE GENOMIC DNA]</scope>
    <source>
        <strain evidence="9 10">DSM 44508</strain>
    </source>
</reference>
<evidence type="ECO:0000256" key="3">
    <source>
        <dbReference type="ARBA" id="ARBA00022598"/>
    </source>
</evidence>
<keyword evidence="8" id="KW-0963">Cytoplasm</keyword>
<keyword evidence="6 8" id="KW-0067">ATP-binding</keyword>
<dbReference type="Pfam" id="PF02569">
    <property type="entry name" value="Pantoate_ligase"/>
    <property type="match status" value="1"/>
</dbReference>
<dbReference type="RefSeq" id="WP_277103520.1">
    <property type="nucleotide sequence ID" value="NZ_BAAAJS010000069.1"/>
</dbReference>
<evidence type="ECO:0000256" key="4">
    <source>
        <dbReference type="ARBA" id="ARBA00022655"/>
    </source>
</evidence>
<dbReference type="EC" id="6.3.2.1" evidence="8"/>
<evidence type="ECO:0000256" key="8">
    <source>
        <dbReference type="HAMAP-Rule" id="MF_00158"/>
    </source>
</evidence>
<keyword evidence="4 8" id="KW-0566">Pantothenate biosynthesis</keyword>
<evidence type="ECO:0000313" key="9">
    <source>
        <dbReference type="EMBL" id="MDR7356023.1"/>
    </source>
</evidence>
<proteinExistence type="inferred from homology"/>
<feature type="binding site" evidence="8">
    <location>
        <position position="175"/>
    </location>
    <ligand>
        <name>ATP</name>
        <dbReference type="ChEBI" id="CHEBI:30616"/>
    </ligand>
</feature>
<evidence type="ECO:0000256" key="7">
    <source>
        <dbReference type="ARBA" id="ARBA00048258"/>
    </source>
</evidence>
<dbReference type="PANTHER" id="PTHR21299:SF1">
    <property type="entry name" value="PANTOATE--BETA-ALANINE LIGASE"/>
    <property type="match status" value="1"/>
</dbReference>
<evidence type="ECO:0000256" key="1">
    <source>
        <dbReference type="ARBA" id="ARBA00004990"/>
    </source>
</evidence>
<comment type="catalytic activity">
    <reaction evidence="7 8">
        <text>(R)-pantoate + beta-alanine + ATP = (R)-pantothenate + AMP + diphosphate + H(+)</text>
        <dbReference type="Rhea" id="RHEA:10912"/>
        <dbReference type="ChEBI" id="CHEBI:15378"/>
        <dbReference type="ChEBI" id="CHEBI:15980"/>
        <dbReference type="ChEBI" id="CHEBI:29032"/>
        <dbReference type="ChEBI" id="CHEBI:30616"/>
        <dbReference type="ChEBI" id="CHEBI:33019"/>
        <dbReference type="ChEBI" id="CHEBI:57966"/>
        <dbReference type="ChEBI" id="CHEBI:456215"/>
        <dbReference type="EC" id="6.3.2.1"/>
    </reaction>
</comment>
<dbReference type="HAMAP" id="MF_00158">
    <property type="entry name" value="PanC"/>
    <property type="match status" value="1"/>
</dbReference>
<dbReference type="Proteomes" id="UP001183619">
    <property type="component" value="Unassembled WGS sequence"/>
</dbReference>
<keyword evidence="10" id="KW-1185">Reference proteome</keyword>
<gene>
    <name evidence="8" type="primary">panC</name>
    <name evidence="9" type="ORF">J2S37_002561</name>
</gene>
<evidence type="ECO:0000313" key="10">
    <source>
        <dbReference type="Proteomes" id="UP001183619"/>
    </source>
</evidence>
<feature type="active site" description="Proton donor" evidence="8">
    <location>
        <position position="35"/>
    </location>
</feature>
<comment type="subunit">
    <text evidence="8">Homodimer.</text>
</comment>
<organism evidence="9 10">
    <name type="scientific">Corynebacterium felinum</name>
    <dbReference type="NCBI Taxonomy" id="131318"/>
    <lineage>
        <taxon>Bacteria</taxon>
        <taxon>Bacillati</taxon>
        <taxon>Actinomycetota</taxon>
        <taxon>Actinomycetes</taxon>
        <taxon>Mycobacteriales</taxon>
        <taxon>Corynebacteriaceae</taxon>
        <taxon>Corynebacterium</taxon>
    </lineage>
</organism>
<comment type="pathway">
    <text evidence="1 8">Cofactor biosynthesis; (R)-pantothenate biosynthesis; (R)-pantothenate from (R)-pantoate and beta-alanine: step 1/1.</text>
</comment>
<dbReference type="Gene3D" id="3.30.1300.10">
    <property type="entry name" value="Pantoate-beta-alanine ligase, C-terminal domain"/>
    <property type="match status" value="1"/>
</dbReference>
<evidence type="ECO:0000256" key="5">
    <source>
        <dbReference type="ARBA" id="ARBA00022741"/>
    </source>
</evidence>
<comment type="function">
    <text evidence="8">Catalyzes the condensation of pantoate with beta-alanine in an ATP-dependent reaction via a pantoyl-adenylate intermediate.</text>
</comment>
<feature type="binding site" evidence="8">
    <location>
        <position position="152"/>
    </location>
    <ligand>
        <name>(R)-pantoate</name>
        <dbReference type="ChEBI" id="CHEBI:15980"/>
    </ligand>
</feature>
<dbReference type="InterPro" id="IPR003721">
    <property type="entry name" value="Pantoate_ligase"/>
</dbReference>
<feature type="binding site" evidence="8">
    <location>
        <begin position="28"/>
        <end position="35"/>
    </location>
    <ligand>
        <name>ATP</name>
        <dbReference type="ChEBI" id="CHEBI:30616"/>
    </ligand>
</feature>
<accession>A0ABU2BE74</accession>
<name>A0ABU2BE74_9CORY</name>